<evidence type="ECO:0008006" key="5">
    <source>
        <dbReference type="Google" id="ProtNLM"/>
    </source>
</evidence>
<dbReference type="PROSITE" id="PS51257">
    <property type="entry name" value="PROKAR_LIPOPROTEIN"/>
    <property type="match status" value="1"/>
</dbReference>
<evidence type="ECO:0000256" key="2">
    <source>
        <dbReference type="SAM" id="SignalP"/>
    </source>
</evidence>
<dbReference type="EMBL" id="JQGC01000019">
    <property type="protein sequence ID" value="KFL29811.1"/>
    <property type="molecule type" value="Genomic_DNA"/>
</dbReference>
<keyword evidence="4" id="KW-1185">Reference proteome</keyword>
<sequence>MNSAAKKGIVATAGLTAACAACCAVPIVAGAGMVTTAAPMGIAAIMLTGIASAWAWFRRRSRQ</sequence>
<evidence type="ECO:0000256" key="1">
    <source>
        <dbReference type="SAM" id="Phobius"/>
    </source>
</evidence>
<accession>A0A087LYV8</accession>
<comment type="caution">
    <text evidence="3">The sequence shown here is derived from an EMBL/GenBank/DDBJ whole genome shotgun (WGS) entry which is preliminary data.</text>
</comment>
<evidence type="ECO:0000313" key="4">
    <source>
        <dbReference type="Proteomes" id="UP000028981"/>
    </source>
</evidence>
<reference evidence="3 4" key="1">
    <citation type="submission" date="2014-08" db="EMBL/GenBank/DDBJ databases">
        <authorList>
            <person name="Hassan Y.I."/>
            <person name="Lepp D."/>
            <person name="Zhou T."/>
        </authorList>
    </citation>
    <scope>NUCLEOTIDE SEQUENCE [LARGE SCALE GENOMIC DNA]</scope>
    <source>
        <strain evidence="3 4">IFO13584</strain>
    </source>
</reference>
<gene>
    <name evidence="3" type="ORF">JP75_18585</name>
</gene>
<keyword evidence="2" id="KW-0732">Signal</keyword>
<feature type="chain" id="PRO_5001825739" description="Mercury transport protein" evidence="2">
    <location>
        <begin position="24"/>
        <end position="63"/>
    </location>
</feature>
<name>A0A087LYV8_9HYPH</name>
<keyword evidence="1" id="KW-0812">Transmembrane</keyword>
<proteinExistence type="predicted"/>
<organism evidence="3 4">
    <name type="scientific">Devosia riboflavina</name>
    <dbReference type="NCBI Taxonomy" id="46914"/>
    <lineage>
        <taxon>Bacteria</taxon>
        <taxon>Pseudomonadati</taxon>
        <taxon>Pseudomonadota</taxon>
        <taxon>Alphaproteobacteria</taxon>
        <taxon>Hyphomicrobiales</taxon>
        <taxon>Devosiaceae</taxon>
        <taxon>Devosia</taxon>
    </lineage>
</organism>
<keyword evidence="1" id="KW-1133">Transmembrane helix</keyword>
<feature type="signal peptide" evidence="2">
    <location>
        <begin position="1"/>
        <end position="23"/>
    </location>
</feature>
<keyword evidence="1" id="KW-0472">Membrane</keyword>
<evidence type="ECO:0000313" key="3">
    <source>
        <dbReference type="EMBL" id="KFL29811.1"/>
    </source>
</evidence>
<protein>
    <recommendedName>
        <fullName evidence="5">Mercury transport protein</fullName>
    </recommendedName>
</protein>
<feature type="transmembrane region" description="Helical" evidence="1">
    <location>
        <begin position="34"/>
        <end position="57"/>
    </location>
</feature>
<dbReference type="AlphaFoldDB" id="A0A087LYV8"/>
<dbReference type="Proteomes" id="UP000028981">
    <property type="component" value="Unassembled WGS sequence"/>
</dbReference>